<evidence type="ECO:0008006" key="6">
    <source>
        <dbReference type="Google" id="ProtNLM"/>
    </source>
</evidence>
<keyword evidence="3" id="KW-0732">Signal</keyword>
<dbReference type="RefSeq" id="WP_249286232.1">
    <property type="nucleotide sequence ID" value="NZ_JACRWC010000027.1"/>
</dbReference>
<dbReference type="Gene3D" id="2.160.20.20">
    <property type="match status" value="1"/>
</dbReference>
<evidence type="ECO:0000256" key="1">
    <source>
        <dbReference type="SAM" id="MobiDB-lite"/>
    </source>
</evidence>
<comment type="caution">
    <text evidence="4">The sequence shown here is derived from an EMBL/GenBank/DDBJ whole genome shotgun (WGS) entry which is preliminary data.</text>
</comment>
<evidence type="ECO:0000256" key="2">
    <source>
        <dbReference type="SAM" id="Phobius"/>
    </source>
</evidence>
<protein>
    <recommendedName>
        <fullName evidence="6">Gram-positive cocci surface proteins LPxTG domain-containing protein</fullName>
    </recommendedName>
</protein>
<keyword evidence="2" id="KW-0812">Transmembrane</keyword>
<feature type="region of interest" description="Disordered" evidence="1">
    <location>
        <begin position="568"/>
        <end position="589"/>
    </location>
</feature>
<evidence type="ECO:0000313" key="4">
    <source>
        <dbReference type="EMBL" id="MBC5998679.1"/>
    </source>
</evidence>
<keyword evidence="2" id="KW-1133">Transmembrane helix</keyword>
<accession>A0A923NC21</accession>
<evidence type="ECO:0000313" key="5">
    <source>
        <dbReference type="Proteomes" id="UP000644115"/>
    </source>
</evidence>
<keyword evidence="2" id="KW-0472">Membrane</keyword>
<proteinExistence type="predicted"/>
<keyword evidence="5" id="KW-1185">Reference proteome</keyword>
<gene>
    <name evidence="4" type="ORF">H8876_01405</name>
</gene>
<feature type="chain" id="PRO_5037318440" description="Gram-positive cocci surface proteins LPxTG domain-containing protein" evidence="3">
    <location>
        <begin position="26"/>
        <end position="621"/>
    </location>
</feature>
<reference evidence="4" key="1">
    <citation type="submission" date="2020-08" db="EMBL/GenBank/DDBJ databases">
        <authorList>
            <person name="Liu C."/>
            <person name="Sun Q."/>
        </authorList>
    </citation>
    <scope>NUCLEOTIDE SEQUENCE</scope>
    <source>
        <strain evidence="4">BX16</strain>
    </source>
</reference>
<dbReference type="EMBL" id="JACRWC010000027">
    <property type="protein sequence ID" value="MBC5998679.1"/>
    <property type="molecule type" value="Genomic_DNA"/>
</dbReference>
<feature type="compositionally biased region" description="Basic and acidic residues" evidence="1">
    <location>
        <begin position="570"/>
        <end position="585"/>
    </location>
</feature>
<sequence>MKKRILSLLMTFCVAVCFVPTLAFANEAPTQTVVTIDVGGKNVDTTEYKIDDTRIILRSRDSVLYELTGTTDKKISVWGSNNAADIDQAFYIKLNTVTVNGGIEVVNSPVKMVIDVPKGTTNNINRVSANDLTIKGSGILNASYFDVTQKTKTSYMPSALHITDTTINVKCKKNRSCEFNGPCVLDGSANVTYVGGGSYAPLQVGVKADDTTHSLTLKDNAKLYCLQDNMGTPASYSVSGLELFNGATLKVEGNSYLEAQGKDSSGSYLGSAIASENDIIVEDNATINANAYGVAINTWGNVKATGGKIIAKSSRSNGIFAEQNIEIKNVEAEVEGYHPALYGKGGVSVENSKVTAEADDVAIYSPAKVTITNSIIKATSPDNYDGIRGNTGTKISGSWIETSGDETFADEPNPITNSVLFNGNNGKTIGNPQIPGDVTVGKDMTLDIAKDTSITVPDKKTFTNHGKIDVKGTFTKEEGGTVICDSHSGGTATCVKKATCDVCQAEYGDIDFNNHEGLKYVEAKAATKEQEGNIEYWYCEDCGKYFADKGGEKEIAQADTVIAKLPADPAADKNKDQNAGDKKNDASAATGDDSNLALWAALLLLSGCAAGGTVLYRRKQN</sequence>
<dbReference type="Proteomes" id="UP000644115">
    <property type="component" value="Unassembled WGS sequence"/>
</dbReference>
<dbReference type="InterPro" id="IPR012332">
    <property type="entry name" value="Autotransporter_pectin_lyase_C"/>
</dbReference>
<dbReference type="InterPro" id="IPR011050">
    <property type="entry name" value="Pectin_lyase_fold/virulence"/>
</dbReference>
<feature type="transmembrane region" description="Helical" evidence="2">
    <location>
        <begin position="596"/>
        <end position="616"/>
    </location>
</feature>
<dbReference type="SUPFAM" id="SSF51126">
    <property type="entry name" value="Pectin lyase-like"/>
    <property type="match status" value="1"/>
</dbReference>
<feature type="signal peptide" evidence="3">
    <location>
        <begin position="1"/>
        <end position="25"/>
    </location>
</feature>
<name>A0A923NC21_9FIRM</name>
<organism evidence="4 5">
    <name type="scientific">Lentihominibacter faecis</name>
    <dbReference type="NCBI Taxonomy" id="2764712"/>
    <lineage>
        <taxon>Bacteria</taxon>
        <taxon>Bacillati</taxon>
        <taxon>Bacillota</taxon>
        <taxon>Clostridia</taxon>
        <taxon>Peptostreptococcales</taxon>
        <taxon>Anaerovoracaceae</taxon>
        <taxon>Lentihominibacter</taxon>
    </lineage>
</organism>
<evidence type="ECO:0000256" key="3">
    <source>
        <dbReference type="SAM" id="SignalP"/>
    </source>
</evidence>
<dbReference type="AlphaFoldDB" id="A0A923NC21"/>